<keyword evidence="2 3" id="KW-0012">Acyltransferase</keyword>
<keyword evidence="7" id="KW-1185">Reference proteome</keyword>
<accession>A0A1J4J6W4</accession>
<evidence type="ECO:0000313" key="7">
    <source>
        <dbReference type="Proteomes" id="UP000179807"/>
    </source>
</evidence>
<gene>
    <name evidence="6" type="ORF">TRFO_39895</name>
</gene>
<dbReference type="GO" id="GO:0005874">
    <property type="term" value="C:microtubule"/>
    <property type="evidence" value="ECO:0007669"/>
    <property type="project" value="InterPro"/>
</dbReference>
<sequence length="234" mass="27366">MEERAVKRLHPDEDHFVILHSRESKNLHDDVKSLINKIGLASSKAQGLNHVITSFQSFIGGENTLYLLLNDENTQVLGFIKVGYRNLFLWDRRGSQHEMKILCLLDFFTYPICQRKGHGRRMIDKMLEDQHKEMKQIPIDRPSNLCLSFMNRHFGLCEYMPQSNNYVVFDQFWETSDDAFRSPSRENNVIMPKPLLTPNTKLKPKITAPLSNPYHRSPAPRKQNLNPITWLPYD</sequence>
<dbReference type="Pfam" id="PF05301">
    <property type="entry name" value="Acetyltransf_16"/>
    <property type="match status" value="1"/>
</dbReference>
<dbReference type="SUPFAM" id="SSF55729">
    <property type="entry name" value="Acyl-CoA N-acyltransferases (Nat)"/>
    <property type="match status" value="1"/>
</dbReference>
<name>A0A1J4J6W4_9EUKA</name>
<dbReference type="PROSITE" id="PS51730">
    <property type="entry name" value="GNAT_ATAT"/>
    <property type="match status" value="1"/>
</dbReference>
<dbReference type="HAMAP" id="MF_03130">
    <property type="entry name" value="mec17"/>
    <property type="match status" value="1"/>
</dbReference>
<feature type="region of interest" description="Disordered" evidence="4">
    <location>
        <begin position="210"/>
        <end position="234"/>
    </location>
</feature>
<evidence type="ECO:0000256" key="2">
    <source>
        <dbReference type="ARBA" id="ARBA00023315"/>
    </source>
</evidence>
<evidence type="ECO:0000256" key="1">
    <source>
        <dbReference type="ARBA" id="ARBA00022679"/>
    </source>
</evidence>
<dbReference type="OrthoDB" id="447510at2759"/>
<feature type="site" description="Crucial for catalytic activity" evidence="3">
    <location>
        <position position="46"/>
    </location>
</feature>
<evidence type="ECO:0000256" key="3">
    <source>
        <dbReference type="HAMAP-Rule" id="MF_03130"/>
    </source>
</evidence>
<feature type="domain" description="N-acetyltransferase" evidence="5">
    <location>
        <begin position="1"/>
        <end position="173"/>
    </location>
</feature>
<dbReference type="InterPro" id="IPR007965">
    <property type="entry name" value="GNAT_ATAT"/>
</dbReference>
<feature type="binding site" evidence="3">
    <location>
        <begin position="107"/>
        <end position="120"/>
    </location>
    <ligand>
        <name>acetyl-CoA</name>
        <dbReference type="ChEBI" id="CHEBI:57288"/>
    </ligand>
</feature>
<comment type="similarity">
    <text evidence="3">Belongs to the acetyltransferase ATAT1 family.</text>
</comment>
<dbReference type="AlphaFoldDB" id="A0A1J4J6W4"/>
<dbReference type="PANTHER" id="PTHR12327">
    <property type="entry name" value="ALPHA-TUBULIN N-ACETYLTRANSFERASE 1"/>
    <property type="match status" value="1"/>
</dbReference>
<dbReference type="GO" id="GO:0019799">
    <property type="term" value="F:tubulin N-acetyltransferase activity"/>
    <property type="evidence" value="ECO:0007669"/>
    <property type="project" value="UniProtKB-UniRule"/>
</dbReference>
<dbReference type="Proteomes" id="UP000179807">
    <property type="component" value="Unassembled WGS sequence"/>
</dbReference>
<dbReference type="Gene3D" id="3.40.630.30">
    <property type="match status" value="1"/>
</dbReference>
<dbReference type="VEuPathDB" id="TrichDB:TRFO_39895"/>
<reference evidence="6" key="1">
    <citation type="submission" date="2016-10" db="EMBL/GenBank/DDBJ databases">
        <authorList>
            <person name="Benchimol M."/>
            <person name="Almeida L.G."/>
            <person name="Vasconcelos A.T."/>
            <person name="Perreira-Neves A."/>
            <person name="Rosa I.A."/>
            <person name="Tasca T."/>
            <person name="Bogo M.R."/>
            <person name="de Souza W."/>
        </authorList>
    </citation>
    <scope>NUCLEOTIDE SEQUENCE [LARGE SCALE GENOMIC DNA]</scope>
    <source>
        <strain evidence="6">K</strain>
    </source>
</reference>
<protein>
    <recommendedName>
        <fullName evidence="3">Alpha-tubulin N-acetyltransferase</fullName>
        <shortName evidence="3">Alpha-TAT</shortName>
        <shortName evidence="3">TAT</shortName>
        <ecNumber evidence="3">2.3.1.108</ecNumber>
    </recommendedName>
    <alternativeName>
        <fullName evidence="3">Acetyltransferase mec-17 homolog</fullName>
    </alternativeName>
</protein>
<dbReference type="EMBL" id="MLAK01001364">
    <property type="protein sequence ID" value="OHS93927.1"/>
    <property type="molecule type" value="Genomic_DNA"/>
</dbReference>
<keyword evidence="1 3" id="KW-0808">Transferase</keyword>
<comment type="catalytic activity">
    <reaction evidence="3">
        <text>L-lysyl-[alpha-tubulin] + acetyl-CoA = N(6)-acetyl-L-lysyl-[alpha-tubulin] + CoA + H(+)</text>
        <dbReference type="Rhea" id="RHEA:15277"/>
        <dbReference type="Rhea" id="RHEA-COMP:11278"/>
        <dbReference type="Rhea" id="RHEA-COMP:11279"/>
        <dbReference type="ChEBI" id="CHEBI:15378"/>
        <dbReference type="ChEBI" id="CHEBI:29969"/>
        <dbReference type="ChEBI" id="CHEBI:57287"/>
        <dbReference type="ChEBI" id="CHEBI:57288"/>
        <dbReference type="ChEBI" id="CHEBI:61930"/>
        <dbReference type="EC" id="2.3.1.108"/>
    </reaction>
</comment>
<comment type="function">
    <text evidence="3">Specifically acetylates 'Lys-40' in alpha-tubulin on the lumenal side of microtubules. Promotes microtubule destabilization and accelerates microtubule dynamics; this activity may be independent of acetylation activity. Acetylates alpha-tubulin with a slow enzymatic rate, due to a catalytic site that is not optimized for acetyl transfer. Enters the microtubule through each end and diffuses quickly throughout the lumen of microtubules. Acetylates only long/old microtubules because of its slow acetylation rate since it does not have time to act on dynamically unstable microtubules before the enzyme is released.</text>
</comment>
<dbReference type="InterPro" id="IPR038746">
    <property type="entry name" value="Atat"/>
</dbReference>
<dbReference type="PANTHER" id="PTHR12327:SF0">
    <property type="entry name" value="ALPHA-TUBULIN N-ACETYLTRANSFERASE 1"/>
    <property type="match status" value="1"/>
</dbReference>
<evidence type="ECO:0000313" key="6">
    <source>
        <dbReference type="EMBL" id="OHS93927.1"/>
    </source>
</evidence>
<dbReference type="InterPro" id="IPR016181">
    <property type="entry name" value="Acyl_CoA_acyltransferase"/>
</dbReference>
<comment type="caution">
    <text evidence="3">Lacks conserved residue(s) required for the propagation of feature annotation.</text>
</comment>
<evidence type="ECO:0000259" key="5">
    <source>
        <dbReference type="PROSITE" id="PS51730"/>
    </source>
</evidence>
<comment type="caution">
    <text evidence="6">The sequence shown here is derived from an EMBL/GenBank/DDBJ whole genome shotgun (WGS) entry which is preliminary data.</text>
</comment>
<dbReference type="RefSeq" id="XP_068347064.1">
    <property type="nucleotide sequence ID" value="XM_068512897.1"/>
</dbReference>
<dbReference type="GO" id="GO:0070507">
    <property type="term" value="P:regulation of microtubule cytoskeleton organization"/>
    <property type="evidence" value="ECO:0007669"/>
    <property type="project" value="UniProtKB-UniRule"/>
</dbReference>
<proteinExistence type="inferred from homology"/>
<evidence type="ECO:0000256" key="4">
    <source>
        <dbReference type="SAM" id="MobiDB-lite"/>
    </source>
</evidence>
<dbReference type="EC" id="2.3.1.108" evidence="3"/>
<organism evidence="6 7">
    <name type="scientific">Tritrichomonas foetus</name>
    <dbReference type="NCBI Taxonomy" id="1144522"/>
    <lineage>
        <taxon>Eukaryota</taxon>
        <taxon>Metamonada</taxon>
        <taxon>Parabasalia</taxon>
        <taxon>Tritrichomonadida</taxon>
        <taxon>Tritrichomonadidae</taxon>
        <taxon>Tritrichomonas</taxon>
    </lineage>
</organism>
<dbReference type="GeneID" id="94847601"/>